<organism evidence="1 2">
    <name type="scientific">Paraburkholderia unamae</name>
    <dbReference type="NCBI Taxonomy" id="219649"/>
    <lineage>
        <taxon>Bacteria</taxon>
        <taxon>Pseudomonadati</taxon>
        <taxon>Pseudomonadota</taxon>
        <taxon>Betaproteobacteria</taxon>
        <taxon>Burkholderiales</taxon>
        <taxon>Burkholderiaceae</taxon>
        <taxon>Paraburkholderia</taxon>
    </lineage>
</organism>
<dbReference type="EMBL" id="JAYMRU010000070">
    <property type="protein sequence ID" value="MEM5406285.1"/>
    <property type="molecule type" value="Genomic_DNA"/>
</dbReference>
<reference evidence="1" key="1">
    <citation type="submission" date="2024-01" db="EMBL/GenBank/DDBJ databases">
        <title>The diversity of rhizobia nodulating Mimosa spp. in eleven states of Brazil covering several biomes is determined by host plant, location, and edaphic factors.</title>
        <authorList>
            <person name="Rouws L."/>
            <person name="Barauna A."/>
            <person name="Beukes C."/>
            <person name="De Faria S.M."/>
            <person name="Gross E."/>
            <person name="Dos Reis Junior F.B."/>
            <person name="Simon M."/>
            <person name="Maluk M."/>
            <person name="Odee D.W."/>
            <person name="Kenicer G."/>
            <person name="Young J.P.W."/>
            <person name="Reis V.M."/>
            <person name="Zilli J."/>
            <person name="James E.K."/>
        </authorList>
    </citation>
    <scope>NUCLEOTIDE SEQUENCE</scope>
    <source>
        <strain evidence="1">JPY452</strain>
    </source>
</reference>
<dbReference type="Proteomes" id="UP001392318">
    <property type="component" value="Unassembled WGS sequence"/>
</dbReference>
<accession>A0ACC6RWY8</accession>
<gene>
    <name evidence="1" type="ORF">VSR83_40980</name>
</gene>
<proteinExistence type="predicted"/>
<keyword evidence="2" id="KW-1185">Reference proteome</keyword>
<sequence>MRTNRRDDAQQLLVDLETRTRHALAGPARSLTSQVADVLDLIEAALSVGVYRRELVATLNTAGMTIALPTLETALKRARRRSREAERTARAAMVAAAAPAAAARNPEGTAKAEGQAAPSLEEIRRDSPHLTTTEARRARAESFFHDAKPEPSFIERFPPRR</sequence>
<evidence type="ECO:0000313" key="1">
    <source>
        <dbReference type="EMBL" id="MEM5406285.1"/>
    </source>
</evidence>
<protein>
    <submittedName>
        <fullName evidence="1">Uncharacterized protein</fullName>
    </submittedName>
</protein>
<name>A0ACC6RWY8_9BURK</name>
<evidence type="ECO:0000313" key="2">
    <source>
        <dbReference type="Proteomes" id="UP001392318"/>
    </source>
</evidence>
<comment type="caution">
    <text evidence="1">The sequence shown here is derived from an EMBL/GenBank/DDBJ whole genome shotgun (WGS) entry which is preliminary data.</text>
</comment>